<dbReference type="PANTHER" id="PTHR30168:SF0">
    <property type="entry name" value="INNER MEMBRANE PROTEIN"/>
    <property type="match status" value="1"/>
</dbReference>
<evidence type="ECO:0000313" key="8">
    <source>
        <dbReference type="Proteomes" id="UP001500542"/>
    </source>
</evidence>
<keyword evidence="3 6" id="KW-1133">Transmembrane helix</keyword>
<feature type="region of interest" description="Disordered" evidence="5">
    <location>
        <begin position="1"/>
        <end position="156"/>
    </location>
</feature>
<proteinExistence type="predicted"/>
<reference evidence="7 8" key="1">
    <citation type="journal article" date="2019" name="Int. J. Syst. Evol. Microbiol.">
        <title>The Global Catalogue of Microorganisms (GCM) 10K type strain sequencing project: providing services to taxonomists for standard genome sequencing and annotation.</title>
        <authorList>
            <consortium name="The Broad Institute Genomics Platform"/>
            <consortium name="The Broad Institute Genome Sequencing Center for Infectious Disease"/>
            <person name="Wu L."/>
            <person name="Ma J."/>
        </authorList>
    </citation>
    <scope>NUCLEOTIDE SEQUENCE [LARGE SCALE GENOMIC DNA]</scope>
    <source>
        <strain evidence="7 8">JCM 10977</strain>
    </source>
</reference>
<protein>
    <recommendedName>
        <fullName evidence="9">Metalloprotease</fullName>
    </recommendedName>
</protein>
<feature type="region of interest" description="Disordered" evidence="5">
    <location>
        <begin position="183"/>
        <end position="227"/>
    </location>
</feature>
<dbReference type="InterPro" id="IPR007343">
    <property type="entry name" value="Uncharacterised_pept_Zn_put"/>
</dbReference>
<keyword evidence="4 6" id="KW-0472">Membrane</keyword>
<evidence type="ECO:0000256" key="3">
    <source>
        <dbReference type="ARBA" id="ARBA00022989"/>
    </source>
</evidence>
<name>A0ABN1QD57_9ACTN</name>
<organism evidence="7 8">
    <name type="scientific">Kribbella koreensis</name>
    <dbReference type="NCBI Taxonomy" id="57909"/>
    <lineage>
        <taxon>Bacteria</taxon>
        <taxon>Bacillati</taxon>
        <taxon>Actinomycetota</taxon>
        <taxon>Actinomycetes</taxon>
        <taxon>Propionibacteriales</taxon>
        <taxon>Kribbellaceae</taxon>
        <taxon>Kribbella</taxon>
    </lineage>
</organism>
<feature type="compositionally biased region" description="Low complexity" evidence="5">
    <location>
        <begin position="187"/>
        <end position="221"/>
    </location>
</feature>
<feature type="compositionally biased region" description="Pro residues" evidence="5">
    <location>
        <begin position="1"/>
        <end position="11"/>
    </location>
</feature>
<dbReference type="RefSeq" id="WP_343969714.1">
    <property type="nucleotide sequence ID" value="NZ_BAAAHK010000007.1"/>
</dbReference>
<feature type="compositionally biased region" description="Pro residues" evidence="5">
    <location>
        <begin position="54"/>
        <end position="65"/>
    </location>
</feature>
<comment type="subcellular location">
    <subcellularLocation>
        <location evidence="1">Membrane</location>
        <topology evidence="1">Single-pass membrane protein</topology>
    </subcellularLocation>
</comment>
<evidence type="ECO:0000256" key="4">
    <source>
        <dbReference type="ARBA" id="ARBA00023136"/>
    </source>
</evidence>
<sequence>MSDNWTPPPGRNPNEPDPEGEQPTEPAKGPARRDGQSPLWWTESTEKQKEYLQPAPPGEPTPLVGPPGSRQNNLTWNLPPYSQPGATPPRRPTGPSQPTPGQGQQPRARHAGPPPGGVPPEGLQGFGQPVQQPQTWQYPPIPIPQPPGPGRRRKPRRASKGLLIGLVVLAVLIVGSGVTLALRNTGDDNTPAAVDTPTAAPSETPSATPSATPSTSASATPGGPPTVDEIVTTSRLYSKVGALTPTQCLEPKVLPNTFAGAKAYYNLIVPCMNRTWWLAMKKASLPYRAPKLVVFVGPMKTVCGAEKGTRAFYCGTNETIYMPYAVGLNYYKRNPISGRVWMMTTIAHEYGHHVQKLAGIYAASLSRQVNAPSPAAQLAESRRRELQASCFGSAYLGAAGAYIPLRGPLLNTWKVLVANTGDEFSRPRIRDHGAKLNNNYWSLLGFNTKGPSRCNTFTAKTALTN</sequence>
<dbReference type="Proteomes" id="UP001500542">
    <property type="component" value="Unassembled WGS sequence"/>
</dbReference>
<keyword evidence="2 6" id="KW-0812">Transmembrane</keyword>
<feature type="transmembrane region" description="Helical" evidence="6">
    <location>
        <begin position="161"/>
        <end position="182"/>
    </location>
</feature>
<evidence type="ECO:0000313" key="7">
    <source>
        <dbReference type="EMBL" id="GAA0940916.1"/>
    </source>
</evidence>
<gene>
    <name evidence="7" type="ORF">GCM10009554_32030</name>
</gene>
<evidence type="ECO:0008006" key="9">
    <source>
        <dbReference type="Google" id="ProtNLM"/>
    </source>
</evidence>
<evidence type="ECO:0000256" key="6">
    <source>
        <dbReference type="SAM" id="Phobius"/>
    </source>
</evidence>
<feature type="compositionally biased region" description="Pro residues" evidence="5">
    <location>
        <begin position="86"/>
        <end position="98"/>
    </location>
</feature>
<dbReference type="PANTHER" id="PTHR30168">
    <property type="entry name" value="PUTATIVE MEMBRANE PROTEIN YPFJ"/>
    <property type="match status" value="1"/>
</dbReference>
<feature type="compositionally biased region" description="Pro residues" evidence="5">
    <location>
        <begin position="139"/>
        <end position="149"/>
    </location>
</feature>
<accession>A0ABN1QD57</accession>
<evidence type="ECO:0000256" key="5">
    <source>
        <dbReference type="SAM" id="MobiDB-lite"/>
    </source>
</evidence>
<comment type="caution">
    <text evidence="7">The sequence shown here is derived from an EMBL/GenBank/DDBJ whole genome shotgun (WGS) entry which is preliminary data.</text>
</comment>
<dbReference type="EMBL" id="BAAAHK010000007">
    <property type="protein sequence ID" value="GAA0940916.1"/>
    <property type="molecule type" value="Genomic_DNA"/>
</dbReference>
<evidence type="ECO:0000256" key="1">
    <source>
        <dbReference type="ARBA" id="ARBA00004167"/>
    </source>
</evidence>
<dbReference type="Pfam" id="PF04228">
    <property type="entry name" value="Zn_peptidase"/>
    <property type="match status" value="1"/>
</dbReference>
<keyword evidence="8" id="KW-1185">Reference proteome</keyword>
<evidence type="ECO:0000256" key="2">
    <source>
        <dbReference type="ARBA" id="ARBA00022692"/>
    </source>
</evidence>